<dbReference type="PANTHER" id="PTHR37042:SF4">
    <property type="entry name" value="OUTER MEMBRANE PROTEIN RV1973"/>
    <property type="match status" value="1"/>
</dbReference>
<feature type="chain" id="PRO_5024357376" description="Nuclear transport factor 2 family protein" evidence="3">
    <location>
        <begin position="30"/>
        <end position="153"/>
    </location>
</feature>
<organism evidence="4 5">
    <name type="scientific">Nocardia colli</name>
    <dbReference type="NCBI Taxonomy" id="2545717"/>
    <lineage>
        <taxon>Bacteria</taxon>
        <taxon>Bacillati</taxon>
        <taxon>Actinomycetota</taxon>
        <taxon>Actinomycetes</taxon>
        <taxon>Mycobacteriales</taxon>
        <taxon>Nocardiaceae</taxon>
        <taxon>Nocardia</taxon>
    </lineage>
</organism>
<keyword evidence="3" id="KW-0732">Signal</keyword>
<protein>
    <recommendedName>
        <fullName evidence="6">Nuclear transport factor 2 family protein</fullName>
    </recommendedName>
</protein>
<proteinExistence type="predicted"/>
<dbReference type="Proteomes" id="UP000323876">
    <property type="component" value="Unassembled WGS sequence"/>
</dbReference>
<evidence type="ECO:0000256" key="3">
    <source>
        <dbReference type="SAM" id="SignalP"/>
    </source>
</evidence>
<accession>A0A5N0E563</accession>
<name>A0A5N0E563_9NOCA</name>
<comment type="subcellular location">
    <subcellularLocation>
        <location evidence="1">Membrane</location>
    </subcellularLocation>
</comment>
<evidence type="ECO:0008006" key="6">
    <source>
        <dbReference type="Google" id="ProtNLM"/>
    </source>
</evidence>
<evidence type="ECO:0000256" key="1">
    <source>
        <dbReference type="ARBA" id="ARBA00004370"/>
    </source>
</evidence>
<reference evidence="4 5" key="1">
    <citation type="submission" date="2019-09" db="EMBL/GenBank/DDBJ databases">
        <authorList>
            <person name="Wang X."/>
        </authorList>
    </citation>
    <scope>NUCLEOTIDE SEQUENCE [LARGE SCALE GENOMIC DNA]</scope>
    <source>
        <strain evidence="4 5">CICC 11023</strain>
    </source>
</reference>
<dbReference type="PANTHER" id="PTHR37042">
    <property type="entry name" value="OUTER MEMBRANE PROTEIN RV1973"/>
    <property type="match status" value="1"/>
</dbReference>
<gene>
    <name evidence="4" type="ORF">F3087_36385</name>
</gene>
<keyword evidence="2" id="KW-0472">Membrane</keyword>
<sequence>MSRSTLPAVLLISAATCTAVLATAQTAAAAPPEEARLAGCDFGTVAGTYDYARFDDHAGKMLDITTGMFRAEFEEARPTIQANAAASHTRATVDSVDCRVVSGDEARADVTVDVVRTTTSDETGGMPKTNKMSLLITVENVNGRWLVNRAETR</sequence>
<feature type="signal peptide" evidence="3">
    <location>
        <begin position="1"/>
        <end position="29"/>
    </location>
</feature>
<dbReference type="OrthoDB" id="4558585at2"/>
<dbReference type="GO" id="GO:0016020">
    <property type="term" value="C:membrane"/>
    <property type="evidence" value="ECO:0007669"/>
    <property type="project" value="UniProtKB-SubCell"/>
</dbReference>
<dbReference type="EMBL" id="VXLC01000023">
    <property type="protein sequence ID" value="KAA8884123.1"/>
    <property type="molecule type" value="Genomic_DNA"/>
</dbReference>
<evidence type="ECO:0000313" key="5">
    <source>
        <dbReference type="Proteomes" id="UP000323876"/>
    </source>
</evidence>
<dbReference type="RefSeq" id="WP_150406649.1">
    <property type="nucleotide sequence ID" value="NZ_JBHJYQ010000012.1"/>
</dbReference>
<dbReference type="AlphaFoldDB" id="A0A5N0E563"/>
<comment type="caution">
    <text evidence="4">The sequence shown here is derived from an EMBL/GenBank/DDBJ whole genome shotgun (WGS) entry which is preliminary data.</text>
</comment>
<evidence type="ECO:0000313" key="4">
    <source>
        <dbReference type="EMBL" id="KAA8884123.1"/>
    </source>
</evidence>
<evidence type="ECO:0000256" key="2">
    <source>
        <dbReference type="ARBA" id="ARBA00023136"/>
    </source>
</evidence>
<keyword evidence="5" id="KW-1185">Reference proteome</keyword>